<dbReference type="AlphaFoldDB" id="A0A2T7NSH8"/>
<keyword evidence="2" id="KW-0472">Membrane</keyword>
<dbReference type="EMBL" id="PZQS01000009">
    <property type="protein sequence ID" value="PVD24130.1"/>
    <property type="molecule type" value="Genomic_DNA"/>
</dbReference>
<dbReference type="Pfam" id="PF24536">
    <property type="entry name" value="NXPE4_C"/>
    <property type="match status" value="1"/>
</dbReference>
<keyword evidence="2" id="KW-0812">Transmembrane</keyword>
<protein>
    <recommendedName>
        <fullName evidence="3">NXPE C-terminal domain-containing protein</fullName>
    </recommendedName>
</protein>
<feature type="compositionally biased region" description="Low complexity" evidence="1">
    <location>
        <begin position="456"/>
        <end position="477"/>
    </location>
</feature>
<dbReference type="SUPFAM" id="SSF81296">
    <property type="entry name" value="E set domains"/>
    <property type="match status" value="1"/>
</dbReference>
<evidence type="ECO:0000256" key="1">
    <source>
        <dbReference type="SAM" id="MobiDB-lite"/>
    </source>
</evidence>
<feature type="region of interest" description="Disordered" evidence="1">
    <location>
        <begin position="453"/>
        <end position="495"/>
    </location>
</feature>
<name>A0A2T7NSH8_POMCA</name>
<proteinExistence type="predicted"/>
<evidence type="ECO:0000313" key="4">
    <source>
        <dbReference type="EMBL" id="PVD24130.1"/>
    </source>
</evidence>
<gene>
    <name evidence="4" type="ORF">C0Q70_14600</name>
</gene>
<dbReference type="Gene3D" id="2.170.300.10">
    <property type="entry name" value="Tie2 ligand-binding domain superfamily"/>
    <property type="match status" value="1"/>
</dbReference>
<evidence type="ECO:0000313" key="5">
    <source>
        <dbReference type="Proteomes" id="UP000245119"/>
    </source>
</evidence>
<reference evidence="4 5" key="1">
    <citation type="submission" date="2018-04" db="EMBL/GenBank/DDBJ databases">
        <title>The genome of golden apple snail Pomacea canaliculata provides insight into stress tolerance and invasive adaptation.</title>
        <authorList>
            <person name="Liu C."/>
            <person name="Liu B."/>
            <person name="Ren Y."/>
            <person name="Zhang Y."/>
            <person name="Wang H."/>
            <person name="Li S."/>
            <person name="Jiang F."/>
            <person name="Yin L."/>
            <person name="Zhang G."/>
            <person name="Qian W."/>
            <person name="Fan W."/>
        </authorList>
    </citation>
    <scope>NUCLEOTIDE SEQUENCE [LARGE SCALE GENOMIC DNA]</scope>
    <source>
        <strain evidence="4">SZHN2017</strain>
        <tissue evidence="4">Muscle</tissue>
    </source>
</reference>
<evidence type="ECO:0000259" key="3">
    <source>
        <dbReference type="Pfam" id="PF24536"/>
    </source>
</evidence>
<dbReference type="InterPro" id="IPR057106">
    <property type="entry name" value="NXPE4_C"/>
</dbReference>
<dbReference type="PANTHER" id="PTHR16165:SF5">
    <property type="entry name" value="NXPE FAMILY MEMBER 3"/>
    <property type="match status" value="1"/>
</dbReference>
<feature type="domain" description="NXPE C-terminal" evidence="3">
    <location>
        <begin position="860"/>
        <end position="1068"/>
    </location>
</feature>
<organism evidence="4 5">
    <name type="scientific">Pomacea canaliculata</name>
    <name type="common">Golden apple snail</name>
    <dbReference type="NCBI Taxonomy" id="400727"/>
    <lineage>
        <taxon>Eukaryota</taxon>
        <taxon>Metazoa</taxon>
        <taxon>Spiralia</taxon>
        <taxon>Lophotrochozoa</taxon>
        <taxon>Mollusca</taxon>
        <taxon>Gastropoda</taxon>
        <taxon>Caenogastropoda</taxon>
        <taxon>Architaenioglossa</taxon>
        <taxon>Ampullarioidea</taxon>
        <taxon>Ampullariidae</taxon>
        <taxon>Pomacea</taxon>
    </lineage>
</organism>
<keyword evidence="2" id="KW-1133">Transmembrane helix</keyword>
<dbReference type="InterPro" id="IPR014756">
    <property type="entry name" value="Ig_E-set"/>
</dbReference>
<keyword evidence="5" id="KW-1185">Reference proteome</keyword>
<evidence type="ECO:0000256" key="2">
    <source>
        <dbReference type="SAM" id="Phobius"/>
    </source>
</evidence>
<accession>A0A2T7NSH8</accession>
<feature type="transmembrane region" description="Helical" evidence="2">
    <location>
        <begin position="502"/>
        <end position="521"/>
    </location>
</feature>
<sequence>MKGHRTFESFFVLRAQSPDSSFTVIGQVEAEQSAQTNIMELTALRHVTTALTEAAVTRLLEPVPQAVCRAGNTFQQTVQKSATLVTMEIIAAARAALTVEMKTAAKWMADVLGVMTASTHLPVKRVQTDNMELTALRYVCTALTEAAVTRLLEPVPQAVRRAGNTFQQTVHKNVLISALASTVRVCVVTAPVEAPVTKSVGFAGVDVCRGGCRQNCSTGCPNGTFGINCVQTCGRCSDPPCNTVDGSCGACEPGYSWPKCNTICSSTFYGVNCSKQCGECEDVCRATNGSCQRCKDNRELPLCQVCVSGWWDITCSSSCPNCGGSGRCDRVTGVCSDEVCQEGWMSPRCDKKCQADTYGANCSKQCGHCAGRSSCRHDNGMCELDCEDGYEGVLCQKKTFVIPVITGSALGAGGLIAVAIVIAACCIRRRNRANTQQHSDLIVLSPAGTALEDPVAGTTTATPTSTTTARLTSPTTSPERKVSSKCSKSMRRSPKVAMMPKTVRHGLLLALALATAGVYLMNSMTRSRNIAILEPKPLSDQYTRPPEVRNWLTVPSTCFASMDASYELLKKKYNEDKLDFRIVEAFQVARDSLSDVELDILKDEPLTDVNAAATHTTSLLQLAGLVPNRTYRQGEVVTVRVDIRDAHSRPANKGGHSVRVWMADRARGLSAAASVADLNNGSYLASFPVLWAGRTTVFAALMESREYRRILLHGLDTRKTSQPVFAGFTMGNISETTFCLSVPVIPSTAEVCNFTSVNDGLPWYCGRPTNPELTCDDWFVSRSPFDGMKESPVTQSEALLLNHMKEYTAKKGRIFRLPQTVHINADGGTGHKADQPCHLLQPRVTWDDRSPSGFWSGQNWSHLLCQLPSLNSLFLEKCFKNKTFFMLGDSNARTIFEAIARLSKCTMSLAVHPSNLPTHIPKSCDSKVLSFHQEWKPHAYPFHNSAPWNFRLVKHSASFYLDRIPSRGNYVILIHLYLHFQFHHSHLFMLHVRDAVRGVRDLLARNPAAKVVVRGPHAWLPVSGDWHGLRVRRLLREEFRRLEDKVVYLDFWDMTVACENLLSHPDQTLR</sequence>
<dbReference type="OrthoDB" id="6158807at2759"/>
<dbReference type="Proteomes" id="UP000245119">
    <property type="component" value="Linkage Group LG9"/>
</dbReference>
<dbReference type="PANTHER" id="PTHR16165">
    <property type="entry name" value="NXPE FAMILY MEMBER"/>
    <property type="match status" value="1"/>
</dbReference>
<comment type="caution">
    <text evidence="4">The sequence shown here is derived from an EMBL/GenBank/DDBJ whole genome shotgun (WGS) entry which is preliminary data.</text>
</comment>
<feature type="transmembrane region" description="Helical" evidence="2">
    <location>
        <begin position="400"/>
        <end position="427"/>
    </location>
</feature>